<gene>
    <name evidence="1" type="ORF">GCM10010339_40120</name>
</gene>
<sequence>MSGWPPRDTGVMTMDAAHAPDAVHALRGLGFAVPEGGLSAAALHERFGVELLPEQRFPVR</sequence>
<organism evidence="1 2">
    <name type="scientific">Streptomyces alanosinicus</name>
    <dbReference type="NCBI Taxonomy" id="68171"/>
    <lineage>
        <taxon>Bacteria</taxon>
        <taxon>Bacillati</taxon>
        <taxon>Actinomycetota</taxon>
        <taxon>Actinomycetes</taxon>
        <taxon>Kitasatosporales</taxon>
        <taxon>Streptomycetaceae</taxon>
        <taxon>Streptomyces</taxon>
    </lineage>
</organism>
<proteinExistence type="predicted"/>
<comment type="caution">
    <text evidence="1">The sequence shown here is derived from an EMBL/GenBank/DDBJ whole genome shotgun (WGS) entry which is preliminary data.</text>
</comment>
<keyword evidence="2" id="KW-1185">Reference proteome</keyword>
<reference evidence="1" key="1">
    <citation type="journal article" date="2014" name="Int. J. Syst. Evol. Microbiol.">
        <title>Complete genome sequence of Corynebacterium casei LMG S-19264T (=DSM 44701T), isolated from a smear-ripened cheese.</title>
        <authorList>
            <consortium name="US DOE Joint Genome Institute (JGI-PGF)"/>
            <person name="Walter F."/>
            <person name="Albersmeier A."/>
            <person name="Kalinowski J."/>
            <person name="Ruckert C."/>
        </authorList>
    </citation>
    <scope>NUCLEOTIDE SEQUENCE</scope>
    <source>
        <strain evidence="1">JCM 4714</strain>
    </source>
</reference>
<reference evidence="1" key="2">
    <citation type="submission" date="2020-09" db="EMBL/GenBank/DDBJ databases">
        <authorList>
            <person name="Sun Q."/>
            <person name="Ohkuma M."/>
        </authorList>
    </citation>
    <scope>NUCLEOTIDE SEQUENCE</scope>
    <source>
        <strain evidence="1">JCM 4714</strain>
    </source>
</reference>
<dbReference type="AlphaFoldDB" id="A0A918YIJ9"/>
<dbReference type="EMBL" id="BMVG01000008">
    <property type="protein sequence ID" value="GHE05211.1"/>
    <property type="molecule type" value="Genomic_DNA"/>
</dbReference>
<accession>A0A918YIJ9</accession>
<evidence type="ECO:0000313" key="1">
    <source>
        <dbReference type="EMBL" id="GHE05211.1"/>
    </source>
</evidence>
<protein>
    <submittedName>
        <fullName evidence="1">Uncharacterized protein</fullName>
    </submittedName>
</protein>
<dbReference type="Proteomes" id="UP000655443">
    <property type="component" value="Unassembled WGS sequence"/>
</dbReference>
<evidence type="ECO:0000313" key="2">
    <source>
        <dbReference type="Proteomes" id="UP000655443"/>
    </source>
</evidence>
<name>A0A918YIJ9_9ACTN</name>